<dbReference type="PANTHER" id="PTHR13301">
    <property type="entry name" value="X-BOX TRANSCRIPTION FACTOR-RELATED"/>
    <property type="match status" value="1"/>
</dbReference>
<evidence type="ECO:0000313" key="10">
    <source>
        <dbReference type="EMBL" id="PON35282.1"/>
    </source>
</evidence>
<dbReference type="GO" id="GO:0030244">
    <property type="term" value="P:cellulose biosynthetic process"/>
    <property type="evidence" value="ECO:0007669"/>
    <property type="project" value="InterPro"/>
</dbReference>
<dbReference type="InterPro" id="IPR005150">
    <property type="entry name" value="Cellulose_synth"/>
</dbReference>
<dbReference type="GO" id="GO:0016020">
    <property type="term" value="C:membrane"/>
    <property type="evidence" value="ECO:0007669"/>
    <property type="project" value="InterPro"/>
</dbReference>
<comment type="subcellular location">
    <subcellularLocation>
        <location evidence="1">Endomembrane system</location>
        <topology evidence="1">Multi-pass membrane protein</topology>
    </subcellularLocation>
</comment>
<evidence type="ECO:0000256" key="9">
    <source>
        <dbReference type="PIRSR" id="PIRSR605150-3"/>
    </source>
</evidence>
<feature type="binding site" evidence="9">
    <location>
        <position position="150"/>
    </location>
    <ligand>
        <name>Mn(2+)</name>
        <dbReference type="ChEBI" id="CHEBI:29035"/>
    </ligand>
</feature>
<dbReference type="Pfam" id="PF03552">
    <property type="entry name" value="Cellulose_synt"/>
    <property type="match status" value="2"/>
</dbReference>
<evidence type="ECO:0000256" key="2">
    <source>
        <dbReference type="ARBA" id="ARBA00022676"/>
    </source>
</evidence>
<evidence type="ECO:0000256" key="7">
    <source>
        <dbReference type="ARBA" id="ARBA00023316"/>
    </source>
</evidence>
<evidence type="ECO:0000256" key="3">
    <source>
        <dbReference type="ARBA" id="ARBA00022679"/>
    </source>
</evidence>
<comment type="caution">
    <text evidence="10">The sequence shown here is derived from an EMBL/GenBank/DDBJ whole genome shotgun (WGS) entry which is preliminary data.</text>
</comment>
<evidence type="ECO:0000256" key="6">
    <source>
        <dbReference type="ARBA" id="ARBA00023136"/>
    </source>
</evidence>
<organism evidence="10 11">
    <name type="scientific">Parasponia andersonii</name>
    <name type="common">Sponia andersonii</name>
    <dbReference type="NCBI Taxonomy" id="3476"/>
    <lineage>
        <taxon>Eukaryota</taxon>
        <taxon>Viridiplantae</taxon>
        <taxon>Streptophyta</taxon>
        <taxon>Embryophyta</taxon>
        <taxon>Tracheophyta</taxon>
        <taxon>Spermatophyta</taxon>
        <taxon>Magnoliopsida</taxon>
        <taxon>eudicotyledons</taxon>
        <taxon>Gunneridae</taxon>
        <taxon>Pentapetalae</taxon>
        <taxon>rosids</taxon>
        <taxon>fabids</taxon>
        <taxon>Rosales</taxon>
        <taxon>Cannabaceae</taxon>
        <taxon>Parasponia</taxon>
    </lineage>
</organism>
<evidence type="ECO:0000313" key="11">
    <source>
        <dbReference type="Proteomes" id="UP000237105"/>
    </source>
</evidence>
<gene>
    <name evidence="10" type="ORF">PanWU01x14_337600</name>
</gene>
<dbReference type="Gene3D" id="3.90.550.10">
    <property type="entry name" value="Spore Coat Polysaccharide Biosynthesis Protein SpsA, Chain A"/>
    <property type="match status" value="1"/>
</dbReference>
<dbReference type="SUPFAM" id="SSF53448">
    <property type="entry name" value="Nucleotide-diphospho-sugar transferases"/>
    <property type="match status" value="1"/>
</dbReference>
<name>A0A2P5AFH9_PARAD</name>
<protein>
    <submittedName>
        <fullName evidence="10">Cellulose synthase</fullName>
    </submittedName>
</protein>
<accession>A0A2P5AFH9</accession>
<dbReference type="AlphaFoldDB" id="A0A2P5AFH9"/>
<dbReference type="GO" id="GO:0012505">
    <property type="term" value="C:endomembrane system"/>
    <property type="evidence" value="ECO:0007669"/>
    <property type="project" value="UniProtKB-SubCell"/>
</dbReference>
<dbReference type="OrthoDB" id="72851at2759"/>
<keyword evidence="11" id="KW-1185">Reference proteome</keyword>
<dbReference type="GO" id="GO:0071555">
    <property type="term" value="P:cell wall organization"/>
    <property type="evidence" value="ECO:0007669"/>
    <property type="project" value="UniProtKB-KW"/>
</dbReference>
<evidence type="ECO:0000256" key="4">
    <source>
        <dbReference type="ARBA" id="ARBA00022692"/>
    </source>
</evidence>
<feature type="binding site" evidence="9">
    <location>
        <position position="126"/>
    </location>
    <ligand>
        <name>Mn(2+)</name>
        <dbReference type="ChEBI" id="CHEBI:29035"/>
    </ligand>
</feature>
<keyword evidence="3" id="KW-0808">Transferase</keyword>
<evidence type="ECO:0000256" key="1">
    <source>
        <dbReference type="ARBA" id="ARBA00004127"/>
    </source>
</evidence>
<proteinExistence type="predicted"/>
<keyword evidence="4" id="KW-0812">Transmembrane</keyword>
<evidence type="ECO:0000256" key="8">
    <source>
        <dbReference type="PIRSR" id="PIRSR605150-2"/>
    </source>
</evidence>
<keyword evidence="2" id="KW-0328">Glycosyltransferase</keyword>
<evidence type="ECO:0000256" key="5">
    <source>
        <dbReference type="ARBA" id="ARBA00022989"/>
    </source>
</evidence>
<feature type="binding site" evidence="8">
    <location>
        <position position="2"/>
    </location>
    <ligand>
        <name>UDP-alpha-D-glucose</name>
        <dbReference type="ChEBI" id="CHEBI:58885"/>
    </ligand>
</feature>
<sequence>MEPPTLVISTVLSAMTYNHPPEKLSVYVTDDGGSEFTFYALLEASRFSKHRIPFCIRFDIEPRAPEAYFSLQYSSLQDSKFAQEWLAIKILIVGRDTSVVDNVGNRLPMLVYMSREKRPEWPHNFKAGAMNSLIRVSSGITNAPFILNLDSDMYSNYADTIQEVLCFFMDEKKGDEFAFVQFPELYNNLTRNDIYANRCLLTAEVIHPGLGGYGAALYYGTGCFHRRDSLCGRKYFKGDRVQWNMESEKNAERTAGDLEESSKVLASCSYEKGTQWGKEVVLYLPLSHISPTLSNS</sequence>
<dbReference type="InterPro" id="IPR029044">
    <property type="entry name" value="Nucleotide-diphossugar_trans"/>
</dbReference>
<dbReference type="STRING" id="3476.A0A2P5AFH9"/>
<keyword evidence="5" id="KW-1133">Transmembrane helix</keyword>
<dbReference type="GO" id="GO:0016760">
    <property type="term" value="F:cellulose synthase (UDP-forming) activity"/>
    <property type="evidence" value="ECO:0007669"/>
    <property type="project" value="InterPro"/>
</dbReference>
<reference evidence="11" key="1">
    <citation type="submission" date="2016-06" db="EMBL/GenBank/DDBJ databases">
        <title>Parallel loss of symbiosis genes in relatives of nitrogen-fixing non-legume Parasponia.</title>
        <authorList>
            <person name="Van Velzen R."/>
            <person name="Holmer R."/>
            <person name="Bu F."/>
            <person name="Rutten L."/>
            <person name="Van Zeijl A."/>
            <person name="Liu W."/>
            <person name="Santuari L."/>
            <person name="Cao Q."/>
            <person name="Sharma T."/>
            <person name="Shen D."/>
            <person name="Roswanjaya Y."/>
            <person name="Wardhani T."/>
            <person name="Kalhor M.S."/>
            <person name="Jansen J."/>
            <person name="Van den Hoogen J."/>
            <person name="Gungor B."/>
            <person name="Hartog M."/>
            <person name="Hontelez J."/>
            <person name="Verver J."/>
            <person name="Yang W.-C."/>
            <person name="Schijlen E."/>
            <person name="Repin R."/>
            <person name="Schilthuizen M."/>
            <person name="Schranz E."/>
            <person name="Heidstra R."/>
            <person name="Miyata K."/>
            <person name="Fedorova E."/>
            <person name="Kohlen W."/>
            <person name="Bisseling T."/>
            <person name="Smit S."/>
            <person name="Geurts R."/>
        </authorList>
    </citation>
    <scope>NUCLEOTIDE SEQUENCE [LARGE SCALE GENOMIC DNA]</scope>
    <source>
        <strain evidence="11">cv. WU1-14</strain>
    </source>
</reference>
<keyword evidence="7" id="KW-0961">Cell wall biogenesis/degradation</keyword>
<dbReference type="Proteomes" id="UP000237105">
    <property type="component" value="Unassembled WGS sequence"/>
</dbReference>
<keyword evidence="6" id="KW-0472">Membrane</keyword>
<dbReference type="EMBL" id="JXTB01000618">
    <property type="protein sequence ID" value="PON35282.1"/>
    <property type="molecule type" value="Genomic_DNA"/>
</dbReference>
<feature type="binding site" evidence="8">
    <location>
        <position position="31"/>
    </location>
    <ligand>
        <name>UDP-alpha-D-glucose</name>
        <dbReference type="ChEBI" id="CHEBI:58885"/>
    </ligand>
</feature>